<evidence type="ECO:0000313" key="1">
    <source>
        <dbReference type="EMBL" id="TNN86778.1"/>
    </source>
</evidence>
<accession>A0A4Z2JAU6</accession>
<name>A0A4Z2JAU6_9TELE</name>
<comment type="caution">
    <text evidence="1">The sequence shown here is derived from an EMBL/GenBank/DDBJ whole genome shotgun (WGS) entry which is preliminary data.</text>
</comment>
<dbReference type="Proteomes" id="UP000314294">
    <property type="component" value="Unassembled WGS sequence"/>
</dbReference>
<evidence type="ECO:0000313" key="2">
    <source>
        <dbReference type="Proteomes" id="UP000314294"/>
    </source>
</evidence>
<dbReference type="AlphaFoldDB" id="A0A4Z2JAU6"/>
<gene>
    <name evidence="1" type="ORF">EYF80_002961</name>
</gene>
<proteinExistence type="predicted"/>
<reference evidence="1 2" key="1">
    <citation type="submission" date="2019-03" db="EMBL/GenBank/DDBJ databases">
        <title>First draft genome of Liparis tanakae, snailfish: a comprehensive survey of snailfish specific genes.</title>
        <authorList>
            <person name="Kim W."/>
            <person name="Song I."/>
            <person name="Jeong J.-H."/>
            <person name="Kim D."/>
            <person name="Kim S."/>
            <person name="Ryu S."/>
            <person name="Song J.Y."/>
            <person name="Lee S.K."/>
        </authorList>
    </citation>
    <scope>NUCLEOTIDE SEQUENCE [LARGE SCALE GENOMIC DNA]</scope>
    <source>
        <tissue evidence="1">Muscle</tissue>
    </source>
</reference>
<dbReference type="EMBL" id="SRLO01000013">
    <property type="protein sequence ID" value="TNN86778.1"/>
    <property type="molecule type" value="Genomic_DNA"/>
</dbReference>
<sequence length="94" mass="10300">MTVPWMRSGWDVLFQPLVISGSSEQVSFLATSVDVGAVAVHTPPVIILRQSHLLKVNVEPVAFGGLQDPVARSPPELKLIETGERNRIDRKADK</sequence>
<keyword evidence="2" id="KW-1185">Reference proteome</keyword>
<organism evidence="1 2">
    <name type="scientific">Liparis tanakae</name>
    <name type="common">Tanaka's snailfish</name>
    <dbReference type="NCBI Taxonomy" id="230148"/>
    <lineage>
        <taxon>Eukaryota</taxon>
        <taxon>Metazoa</taxon>
        <taxon>Chordata</taxon>
        <taxon>Craniata</taxon>
        <taxon>Vertebrata</taxon>
        <taxon>Euteleostomi</taxon>
        <taxon>Actinopterygii</taxon>
        <taxon>Neopterygii</taxon>
        <taxon>Teleostei</taxon>
        <taxon>Neoteleostei</taxon>
        <taxon>Acanthomorphata</taxon>
        <taxon>Eupercaria</taxon>
        <taxon>Perciformes</taxon>
        <taxon>Cottioidei</taxon>
        <taxon>Cottales</taxon>
        <taxon>Liparidae</taxon>
        <taxon>Liparis</taxon>
    </lineage>
</organism>
<protein>
    <submittedName>
        <fullName evidence="1">Uncharacterized protein</fullName>
    </submittedName>
</protein>